<dbReference type="GO" id="GO:0005886">
    <property type="term" value="C:plasma membrane"/>
    <property type="evidence" value="ECO:0007669"/>
    <property type="project" value="UniProtKB-SubCell"/>
</dbReference>
<evidence type="ECO:0000259" key="6">
    <source>
        <dbReference type="PROSITE" id="PS50928"/>
    </source>
</evidence>
<evidence type="ECO:0000256" key="5">
    <source>
        <dbReference type="RuleBase" id="RU363032"/>
    </source>
</evidence>
<dbReference type="Gene3D" id="1.10.3720.10">
    <property type="entry name" value="MetI-like"/>
    <property type="match status" value="1"/>
</dbReference>
<keyword evidence="8" id="KW-1185">Reference proteome</keyword>
<comment type="subcellular location">
    <subcellularLocation>
        <location evidence="5">Cell membrane</location>
        <topology evidence="5">Multi-pass membrane protein</topology>
    </subcellularLocation>
    <subcellularLocation>
        <location evidence="1">Membrane</location>
        <topology evidence="1">Multi-pass membrane protein</topology>
    </subcellularLocation>
</comment>
<dbReference type="Proteomes" id="UP000199584">
    <property type="component" value="Unassembled WGS sequence"/>
</dbReference>
<evidence type="ECO:0000256" key="1">
    <source>
        <dbReference type="ARBA" id="ARBA00004141"/>
    </source>
</evidence>
<reference evidence="8" key="1">
    <citation type="submission" date="2016-10" db="EMBL/GenBank/DDBJ databases">
        <authorList>
            <person name="Varghese N."/>
            <person name="Submissions S."/>
        </authorList>
    </citation>
    <scope>NUCLEOTIDE SEQUENCE [LARGE SCALE GENOMIC DNA]</scope>
    <source>
        <strain evidence="8">DSM 3669</strain>
    </source>
</reference>
<dbReference type="OrthoDB" id="9789439at2"/>
<feature type="domain" description="ABC transmembrane type-1" evidence="6">
    <location>
        <begin position="100"/>
        <end position="312"/>
    </location>
</feature>
<protein>
    <submittedName>
        <fullName evidence="7">Peptide/nickel transport system permease protein</fullName>
    </submittedName>
</protein>
<name>A0A1I6D7A0_9FIRM</name>
<evidence type="ECO:0000256" key="4">
    <source>
        <dbReference type="ARBA" id="ARBA00023136"/>
    </source>
</evidence>
<dbReference type="STRING" id="39060.SAMN05660706_106118"/>
<feature type="transmembrane region" description="Helical" evidence="5">
    <location>
        <begin position="12"/>
        <end position="30"/>
    </location>
</feature>
<dbReference type="PANTHER" id="PTHR43376">
    <property type="entry name" value="OLIGOPEPTIDE TRANSPORT SYSTEM PERMEASE PROTEIN"/>
    <property type="match status" value="1"/>
</dbReference>
<proteinExistence type="inferred from homology"/>
<feature type="transmembrane region" description="Helical" evidence="5">
    <location>
        <begin position="251"/>
        <end position="273"/>
    </location>
</feature>
<keyword evidence="3 5" id="KW-1133">Transmembrane helix</keyword>
<feature type="transmembrane region" description="Helical" evidence="5">
    <location>
        <begin position="293"/>
        <end position="312"/>
    </location>
</feature>
<dbReference type="InterPro" id="IPR000515">
    <property type="entry name" value="MetI-like"/>
</dbReference>
<dbReference type="SUPFAM" id="SSF161098">
    <property type="entry name" value="MetI-like"/>
    <property type="match status" value="1"/>
</dbReference>
<keyword evidence="4 5" id="KW-0472">Membrane</keyword>
<evidence type="ECO:0000256" key="2">
    <source>
        <dbReference type="ARBA" id="ARBA00022692"/>
    </source>
</evidence>
<dbReference type="RefSeq" id="WP_092482427.1">
    <property type="nucleotide sequence ID" value="NZ_FOYM01000006.1"/>
</dbReference>
<keyword evidence="2 5" id="KW-0812">Transmembrane</keyword>
<accession>A0A1I6D7A0</accession>
<evidence type="ECO:0000313" key="8">
    <source>
        <dbReference type="Proteomes" id="UP000199584"/>
    </source>
</evidence>
<dbReference type="InterPro" id="IPR035906">
    <property type="entry name" value="MetI-like_sf"/>
</dbReference>
<dbReference type="GO" id="GO:0055085">
    <property type="term" value="P:transmembrane transport"/>
    <property type="evidence" value="ECO:0007669"/>
    <property type="project" value="InterPro"/>
</dbReference>
<feature type="transmembrane region" description="Helical" evidence="5">
    <location>
        <begin position="189"/>
        <end position="211"/>
    </location>
</feature>
<sequence length="332" mass="37728">MNKKRVTRLAEYFFTVWVIVTLNFLLPRAMPGDPFLYLSSDVGEEVIFSEEQRQYYLAYYGLDRPVGGQYLSYMSELLRGNLGHSLYYNEPVSHIILRRLAWTFFLVIAAVILSTFIGTVLGSISAWYREKWLDKFLFFNLIIMSEIPAFLLGLVLLFSFAAGLGLFPLSGAMTHFAGYENWWEKVLDILHHAFLPVIALTIARTGGMYLLSRNSVITVLEKDYLRTARAKGLSEKRVIFRHVLRNAMLPIVTRVFLSLGSLVGGAILVENVFAYPGLGHLMREAVMVRDYPLIQGIFLVVTICVLLANFIADFIYGKLDPRVNDYSETYGG</sequence>
<dbReference type="AlphaFoldDB" id="A0A1I6D7A0"/>
<dbReference type="EMBL" id="FOYM01000006">
    <property type="protein sequence ID" value="SFR01335.1"/>
    <property type="molecule type" value="Genomic_DNA"/>
</dbReference>
<dbReference type="PANTHER" id="PTHR43376:SF1">
    <property type="entry name" value="OLIGOPEPTIDE TRANSPORT SYSTEM PERMEASE PROTEIN"/>
    <property type="match status" value="1"/>
</dbReference>
<feature type="transmembrane region" description="Helical" evidence="5">
    <location>
        <begin position="149"/>
        <end position="169"/>
    </location>
</feature>
<keyword evidence="5" id="KW-0813">Transport</keyword>
<comment type="similarity">
    <text evidence="5">Belongs to the binding-protein-dependent transport system permease family.</text>
</comment>
<evidence type="ECO:0000256" key="3">
    <source>
        <dbReference type="ARBA" id="ARBA00022989"/>
    </source>
</evidence>
<evidence type="ECO:0000313" key="7">
    <source>
        <dbReference type="EMBL" id="SFR01335.1"/>
    </source>
</evidence>
<feature type="transmembrane region" description="Helical" evidence="5">
    <location>
        <begin position="100"/>
        <end position="128"/>
    </location>
</feature>
<organism evidence="7 8">
    <name type="scientific">Desulfoscipio geothermicus DSM 3669</name>
    <dbReference type="NCBI Taxonomy" id="1121426"/>
    <lineage>
        <taxon>Bacteria</taxon>
        <taxon>Bacillati</taxon>
        <taxon>Bacillota</taxon>
        <taxon>Clostridia</taxon>
        <taxon>Eubacteriales</taxon>
        <taxon>Desulfallaceae</taxon>
        <taxon>Desulfoscipio</taxon>
    </lineage>
</organism>
<dbReference type="PROSITE" id="PS50928">
    <property type="entry name" value="ABC_TM1"/>
    <property type="match status" value="1"/>
</dbReference>
<dbReference type="Pfam" id="PF00528">
    <property type="entry name" value="BPD_transp_1"/>
    <property type="match status" value="1"/>
</dbReference>
<dbReference type="CDD" id="cd06261">
    <property type="entry name" value="TM_PBP2"/>
    <property type="match status" value="1"/>
</dbReference>
<gene>
    <name evidence="7" type="ORF">SAMN05660706_106118</name>
</gene>